<feature type="compositionally biased region" description="Basic and acidic residues" evidence="5">
    <location>
        <begin position="86"/>
        <end position="95"/>
    </location>
</feature>
<gene>
    <name evidence="7" type="ORF">GBAR_LOCUS17301</name>
</gene>
<evidence type="ECO:0000256" key="1">
    <source>
        <dbReference type="ARBA" id="ARBA00004123"/>
    </source>
</evidence>
<organism evidence="7 8">
    <name type="scientific">Geodia barretti</name>
    <name type="common">Barrett's horny sponge</name>
    <dbReference type="NCBI Taxonomy" id="519541"/>
    <lineage>
        <taxon>Eukaryota</taxon>
        <taxon>Metazoa</taxon>
        <taxon>Porifera</taxon>
        <taxon>Demospongiae</taxon>
        <taxon>Heteroscleromorpha</taxon>
        <taxon>Tetractinellida</taxon>
        <taxon>Astrophorina</taxon>
        <taxon>Geodiidae</taxon>
        <taxon>Geodia</taxon>
    </lineage>
</organism>
<feature type="compositionally biased region" description="Low complexity" evidence="5">
    <location>
        <begin position="99"/>
        <end position="117"/>
    </location>
</feature>
<comment type="subcellular location">
    <subcellularLocation>
        <location evidence="1">Nucleus</location>
    </subcellularLocation>
</comment>
<keyword evidence="8" id="KW-1185">Reference proteome</keyword>
<accession>A0AA35SI41</accession>
<keyword evidence="3" id="KW-0508">mRNA splicing</keyword>
<feature type="domain" description="G-patch" evidence="6">
    <location>
        <begin position="305"/>
        <end position="352"/>
    </location>
</feature>
<comment type="caution">
    <text evidence="7">The sequence shown here is derived from an EMBL/GenBank/DDBJ whole genome shotgun (WGS) entry which is preliminary data.</text>
</comment>
<feature type="compositionally biased region" description="Basic residues" evidence="5">
    <location>
        <begin position="68"/>
        <end position="77"/>
    </location>
</feature>
<reference evidence="7" key="1">
    <citation type="submission" date="2023-03" db="EMBL/GenBank/DDBJ databases">
        <authorList>
            <person name="Steffen K."/>
            <person name="Cardenas P."/>
        </authorList>
    </citation>
    <scope>NUCLEOTIDE SEQUENCE</scope>
</reference>
<dbReference type="InterPro" id="IPR000467">
    <property type="entry name" value="G_patch_dom"/>
</dbReference>
<evidence type="ECO:0000259" key="6">
    <source>
        <dbReference type="PROSITE" id="PS50174"/>
    </source>
</evidence>
<dbReference type="PROSITE" id="PS50174">
    <property type="entry name" value="G_PATCH"/>
    <property type="match status" value="1"/>
</dbReference>
<sequence>MADEDEAGDAQAGLTFNNDGSFMEQFMKMQKEKEKSREDAESTKKDSPSLAAVKPVRKPPASLAQKMMKNRAAKKKLAVASAGKEGGAESKKESDPSATPSSTVSQSTEESPSSSITPPQPQPTTSATKGGRKRKSKWDVSSSESTADSTADSRPIHEAIGLLAAAPPPVIQPSSSGLPGVVGGDQQLTAAQQEQLREQIAMQKMVAEIKAATAQSGSGVKKGNRYEYDSDEEVEEGTWEHKARIKEMKLTEDKATELTEMGKGKHHIGDFLPPEEMEKFVETVVAVKEDRDPDFSDYKEHKLTEENIGFKLLQKAGWDEGAGLGAQKQGITAPVNKGKQSFDQSGLGVVKPAEVKKSDSEFDLYRKRMMLAYRFRPNPLVSPFHFTL</sequence>
<dbReference type="GO" id="GO:0005654">
    <property type="term" value="C:nucleoplasm"/>
    <property type="evidence" value="ECO:0007669"/>
    <property type="project" value="TreeGrafter"/>
</dbReference>
<name>A0AA35SI41_GEOBA</name>
<evidence type="ECO:0000256" key="2">
    <source>
        <dbReference type="ARBA" id="ARBA00022664"/>
    </source>
</evidence>
<dbReference type="SMART" id="SM00443">
    <property type="entry name" value="G_patch"/>
    <property type="match status" value="1"/>
</dbReference>
<evidence type="ECO:0000313" key="7">
    <source>
        <dbReference type="EMBL" id="CAI8030530.1"/>
    </source>
</evidence>
<evidence type="ECO:0000256" key="5">
    <source>
        <dbReference type="SAM" id="MobiDB-lite"/>
    </source>
</evidence>
<feature type="compositionally biased region" description="Basic and acidic residues" evidence="5">
    <location>
        <begin position="29"/>
        <end position="47"/>
    </location>
</feature>
<dbReference type="GO" id="GO:0006397">
    <property type="term" value="P:mRNA processing"/>
    <property type="evidence" value="ECO:0007669"/>
    <property type="project" value="UniProtKB-KW"/>
</dbReference>
<dbReference type="InterPro" id="IPR040169">
    <property type="entry name" value="SUGP1/2"/>
</dbReference>
<evidence type="ECO:0000256" key="3">
    <source>
        <dbReference type="ARBA" id="ARBA00023187"/>
    </source>
</evidence>
<feature type="compositionally biased region" description="Low complexity" evidence="5">
    <location>
        <begin position="141"/>
        <end position="153"/>
    </location>
</feature>
<protein>
    <submittedName>
        <fullName evidence="7">SURP and G-patch domain-containing protein 1</fullName>
    </submittedName>
</protein>
<dbReference type="PANTHER" id="PTHR23340:SF0">
    <property type="entry name" value="SURP AND G-PATCH DOMAIN-CONTAINING PROTEIN 1 ISOFORM X1"/>
    <property type="match status" value="1"/>
</dbReference>
<keyword evidence="4" id="KW-0539">Nucleus</keyword>
<dbReference type="GO" id="GO:0003723">
    <property type="term" value="F:RNA binding"/>
    <property type="evidence" value="ECO:0007669"/>
    <property type="project" value="TreeGrafter"/>
</dbReference>
<dbReference type="PANTHER" id="PTHR23340">
    <property type="entry name" value="ARGININE/SERINE RICH SPLICING FACTOR SF4/14"/>
    <property type="match status" value="1"/>
</dbReference>
<keyword evidence="2" id="KW-0507">mRNA processing</keyword>
<dbReference type="Pfam" id="PF01585">
    <property type="entry name" value="G-patch"/>
    <property type="match status" value="1"/>
</dbReference>
<dbReference type="EMBL" id="CASHTH010002486">
    <property type="protein sequence ID" value="CAI8030530.1"/>
    <property type="molecule type" value="Genomic_DNA"/>
</dbReference>
<dbReference type="Proteomes" id="UP001174909">
    <property type="component" value="Unassembled WGS sequence"/>
</dbReference>
<evidence type="ECO:0000256" key="4">
    <source>
        <dbReference type="ARBA" id="ARBA00023242"/>
    </source>
</evidence>
<dbReference type="GO" id="GO:0008380">
    <property type="term" value="P:RNA splicing"/>
    <property type="evidence" value="ECO:0007669"/>
    <property type="project" value="UniProtKB-KW"/>
</dbReference>
<proteinExistence type="predicted"/>
<evidence type="ECO:0000313" key="8">
    <source>
        <dbReference type="Proteomes" id="UP001174909"/>
    </source>
</evidence>
<dbReference type="AlphaFoldDB" id="A0AA35SI41"/>
<feature type="region of interest" description="Disordered" evidence="5">
    <location>
        <begin position="1"/>
        <end position="184"/>
    </location>
</feature>